<dbReference type="SUPFAM" id="SSF52540">
    <property type="entry name" value="P-loop containing nucleoside triphosphate hydrolases"/>
    <property type="match status" value="1"/>
</dbReference>
<dbReference type="SUPFAM" id="SSF55785">
    <property type="entry name" value="PYP-like sensor domain (PAS domain)"/>
    <property type="match status" value="1"/>
</dbReference>
<keyword evidence="1" id="KW-0547">Nucleotide-binding</keyword>
<gene>
    <name evidence="4" type="ordered locus">TEPIRE1_0153</name>
</gene>
<dbReference type="InterPro" id="IPR003593">
    <property type="entry name" value="AAA+_ATPase"/>
</dbReference>
<dbReference type="GO" id="GO:0006355">
    <property type="term" value="P:regulation of DNA-templated transcription"/>
    <property type="evidence" value="ECO:0007669"/>
    <property type="project" value="InterPro"/>
</dbReference>
<dbReference type="KEGG" id="tep:TepRe1_0143"/>
<dbReference type="Gene3D" id="3.30.450.20">
    <property type="entry name" value="PAS domain"/>
    <property type="match status" value="1"/>
</dbReference>
<dbReference type="InterPro" id="IPR035965">
    <property type="entry name" value="PAS-like_dom_sf"/>
</dbReference>
<feature type="domain" description="Sigma-54 factor interaction" evidence="3">
    <location>
        <begin position="142"/>
        <end position="379"/>
    </location>
</feature>
<dbReference type="InterPro" id="IPR000014">
    <property type="entry name" value="PAS"/>
</dbReference>
<evidence type="ECO:0000313" key="4">
    <source>
        <dbReference type="EMBL" id="CDI40306.1"/>
    </source>
</evidence>
<dbReference type="CDD" id="cd00009">
    <property type="entry name" value="AAA"/>
    <property type="match status" value="1"/>
</dbReference>
<dbReference type="SMART" id="SM00091">
    <property type="entry name" value="PAS"/>
    <property type="match status" value="1"/>
</dbReference>
<dbReference type="eggNOG" id="COG3829">
    <property type="taxonomic scope" value="Bacteria"/>
</dbReference>
<dbReference type="PROSITE" id="PS50045">
    <property type="entry name" value="SIGMA54_INTERACT_4"/>
    <property type="match status" value="1"/>
</dbReference>
<evidence type="ECO:0000313" key="5">
    <source>
        <dbReference type="Proteomes" id="UP000010802"/>
    </source>
</evidence>
<keyword evidence="2" id="KW-0067">ATP-binding</keyword>
<dbReference type="STRING" id="1209989.TepRe1_0143"/>
<evidence type="ECO:0000259" key="3">
    <source>
        <dbReference type="PROSITE" id="PS50045"/>
    </source>
</evidence>
<dbReference type="RefSeq" id="WP_013777276.1">
    <property type="nucleotide sequence ID" value="NC_015519.1"/>
</dbReference>
<evidence type="ECO:0000256" key="1">
    <source>
        <dbReference type="ARBA" id="ARBA00022741"/>
    </source>
</evidence>
<dbReference type="EMBL" id="HF563609">
    <property type="protein sequence ID" value="CDI40306.1"/>
    <property type="molecule type" value="Genomic_DNA"/>
</dbReference>
<dbReference type="Proteomes" id="UP000010802">
    <property type="component" value="Chromosome"/>
</dbReference>
<dbReference type="Pfam" id="PF13426">
    <property type="entry name" value="PAS_9"/>
    <property type="match status" value="1"/>
</dbReference>
<dbReference type="HOGENOM" id="CLU_577101_0_0_9"/>
<dbReference type="GO" id="GO:0005524">
    <property type="term" value="F:ATP binding"/>
    <property type="evidence" value="ECO:0007669"/>
    <property type="project" value="UniProtKB-KW"/>
</dbReference>
<evidence type="ECO:0000256" key="2">
    <source>
        <dbReference type="ARBA" id="ARBA00022840"/>
    </source>
</evidence>
<dbReference type="PANTHER" id="PTHR32071">
    <property type="entry name" value="TRANSCRIPTIONAL REGULATORY PROTEIN"/>
    <property type="match status" value="1"/>
</dbReference>
<dbReference type="Pfam" id="PF00158">
    <property type="entry name" value="Sigma54_activat"/>
    <property type="match status" value="1"/>
</dbReference>
<dbReference type="OrthoDB" id="9765164at2"/>
<reference evidence="5" key="1">
    <citation type="journal article" date="2013" name="Genome Announc.">
        <title>First genome sequence of a syntrophic acetate-oxidizing bacterium, Tepidanaerobacter acetatoxydans strain Re1.</title>
        <authorList>
            <person name="Manzoor S."/>
            <person name="Bongcam-Rudloff E."/>
            <person name="Schnurer A."/>
            <person name="Muller B."/>
        </authorList>
    </citation>
    <scope>NUCLEOTIDE SEQUENCE [LARGE SCALE GENOMIC DNA]</scope>
    <source>
        <strain evidence="5">Re1</strain>
    </source>
</reference>
<sequence length="487" mass="54684">MNINMLSDEDKMPMLETTLDNLREGVNVVDENGTLIFSNRASADYAHSTVSKMIGSQITEFYPRAALLEVLRTKKPQLDVKIEHDDGRKYVVNAVPLIINGKFKGGVATFRDVTEIENLGQKLELLKQELTFSKVDDAFELIVGKDGSLKEAIIIAQRSIGALGGPRHSVISGESGTGKTLLARAMFYFAKKIHVISEDASFIEVNCAQFTNPDIAAVEIFGSEKGAFTGATEKRGLFELADGGVLFLDEAHALAHYQTMLLKAVESGKIRRIGGRKDIDINVIVIAASTKNLKNVLLPELYQRLAQYEIKLPPLRERPLSEKEKLLNCFIENYEYNAGDKYNVKLKIDFTNEAKGILLNAYYPRNIRQFRDITYATIDAAVPLISDVPASKKVTAVVDINHIPFYMFESSGSDGVYQEQEEPKTIESFNFDDSKMDREEILNKIIFTLNEKGLGPRKIARVLEEKGYDIKYYQVAYRLKKQRNSNI</sequence>
<dbReference type="SMART" id="SM00382">
    <property type="entry name" value="AAA"/>
    <property type="match status" value="1"/>
</dbReference>
<dbReference type="AlphaFoldDB" id="F4LS89"/>
<dbReference type="PANTHER" id="PTHR32071:SF121">
    <property type="entry name" value="SIGMA L-DEPENDENT TRANSCRIPTIONAL REGULATOR YQIR-RELATED"/>
    <property type="match status" value="1"/>
</dbReference>
<dbReference type="NCBIfam" id="TIGR00229">
    <property type="entry name" value="sensory_box"/>
    <property type="match status" value="1"/>
</dbReference>
<keyword evidence="5" id="KW-1185">Reference proteome</keyword>
<name>F4LS89_TEPAE</name>
<dbReference type="InterPro" id="IPR027417">
    <property type="entry name" value="P-loop_NTPase"/>
</dbReference>
<organism evidence="4 5">
    <name type="scientific">Tepidanaerobacter acetatoxydans (strain DSM 21804 / JCM 16047 / Re1)</name>
    <dbReference type="NCBI Taxonomy" id="1209989"/>
    <lineage>
        <taxon>Bacteria</taxon>
        <taxon>Bacillati</taxon>
        <taxon>Bacillota</taxon>
        <taxon>Clostridia</taxon>
        <taxon>Thermosediminibacterales</taxon>
        <taxon>Tepidanaerobacteraceae</taxon>
        <taxon>Tepidanaerobacter</taxon>
    </lineage>
</organism>
<dbReference type="CDD" id="cd00130">
    <property type="entry name" value="PAS"/>
    <property type="match status" value="1"/>
</dbReference>
<dbReference type="Gene3D" id="3.40.50.300">
    <property type="entry name" value="P-loop containing nucleotide triphosphate hydrolases"/>
    <property type="match status" value="1"/>
</dbReference>
<dbReference type="InterPro" id="IPR002078">
    <property type="entry name" value="Sigma_54_int"/>
</dbReference>
<protein>
    <submittedName>
        <fullName evidence="4">Putative sigma54 specific transcriptional regulator</fullName>
    </submittedName>
</protein>
<proteinExistence type="predicted"/>
<dbReference type="KEGG" id="tae:TepiRe1_0153"/>
<accession>F4LS89</accession>